<dbReference type="InterPro" id="IPR029144">
    <property type="entry name" value="Thr_synth_N"/>
</dbReference>
<evidence type="ECO:0000313" key="9">
    <source>
        <dbReference type="EMBL" id="EIG29797.1"/>
    </source>
</evidence>
<dbReference type="PANTHER" id="PTHR42690:SF1">
    <property type="entry name" value="THREONINE SYNTHASE-LIKE 2"/>
    <property type="match status" value="1"/>
</dbReference>
<comment type="caution">
    <text evidence="9">The sequence shown here is derived from an EMBL/GenBank/DDBJ whole genome shotgun (WGS) entry which is preliminary data.</text>
</comment>
<dbReference type="InterPro" id="IPR001926">
    <property type="entry name" value="TrpB-like_PALP"/>
</dbReference>
<comment type="cofactor">
    <cofactor evidence="1 6">
        <name>pyridoxal 5'-phosphate</name>
        <dbReference type="ChEBI" id="CHEBI:597326"/>
    </cofactor>
</comment>
<keyword evidence="3 6" id="KW-0663">Pyridoxal phosphate</keyword>
<evidence type="ECO:0000256" key="5">
    <source>
        <dbReference type="NCBIfam" id="TIGR00260"/>
    </source>
</evidence>
<evidence type="ECO:0000256" key="1">
    <source>
        <dbReference type="ARBA" id="ARBA00001933"/>
    </source>
</evidence>
<dbReference type="Gene3D" id="3.40.50.1100">
    <property type="match status" value="2"/>
</dbReference>
<evidence type="ECO:0000256" key="6">
    <source>
        <dbReference type="PIRSR" id="PIRSR604450-51"/>
    </source>
</evidence>
<dbReference type="NCBIfam" id="TIGR00260">
    <property type="entry name" value="thrC"/>
    <property type="match status" value="1"/>
</dbReference>
<evidence type="ECO:0000256" key="2">
    <source>
        <dbReference type="ARBA" id="ARBA00005517"/>
    </source>
</evidence>
<dbReference type="GO" id="GO:0004795">
    <property type="term" value="F:threonine synthase activity"/>
    <property type="evidence" value="ECO:0007669"/>
    <property type="project" value="UniProtKB-UniRule"/>
</dbReference>
<proteinExistence type="inferred from homology"/>
<dbReference type="Gene3D" id="3.90.1380.10">
    <property type="entry name" value="Threonine synthase, N-terminal domain"/>
    <property type="match status" value="1"/>
</dbReference>
<accession>I2NVD6</accession>
<evidence type="ECO:0000259" key="7">
    <source>
        <dbReference type="Pfam" id="PF00291"/>
    </source>
</evidence>
<protein>
    <recommendedName>
        <fullName evidence="5">Threonine synthase</fullName>
        <ecNumber evidence="5">4.2.3.1</ecNumber>
    </recommendedName>
</protein>
<feature type="domain" description="Tryptophan synthase beta chain-like PALP" evidence="7">
    <location>
        <begin position="126"/>
        <end position="354"/>
    </location>
</feature>
<dbReference type="EC" id="4.2.3.1" evidence="5"/>
<dbReference type="InterPro" id="IPR051166">
    <property type="entry name" value="Threonine_Synthase"/>
</dbReference>
<organism evidence="9 10">
    <name type="scientific">Neisseria sicca VK64</name>
    <dbReference type="NCBI Taxonomy" id="1095748"/>
    <lineage>
        <taxon>Bacteria</taxon>
        <taxon>Pseudomonadati</taxon>
        <taxon>Pseudomonadota</taxon>
        <taxon>Betaproteobacteria</taxon>
        <taxon>Neisseriales</taxon>
        <taxon>Neisseriaceae</taxon>
        <taxon>Neisseria</taxon>
    </lineage>
</organism>
<feature type="modified residue" description="N6-(pyridoxal phosphate)lysine" evidence="6">
    <location>
        <position position="135"/>
    </location>
</feature>
<sequence>MVRRRRVSCFDRQYFCFYREEIMKYISTRGETAHKPFSEVLLMGLAPDGGLMLPERYPQVSRETLDKWRGLSYPELAFEVMSLFVTDIPADDLRDILNRTYTEAAFGSKEITPVRTLSDGIKIQALSNGPTLAFKDMAMQFLGNAFEYVLNKKGRELNILGATSGDTGSAAEYALRGKKGVNVFMLSPDGKMSAFQRAQMYSLQDENIHNIAVKGMFDDCQDIVKAVQNDAAFKEKYHIGTVNSINWGRIVAQVVYYFAGYFKATQSNDEQVSFCVPSGNFGNVCAGHIAKQMGLPIRRLIVATNENDVLDEFFKTGAYRPRNSEHTYVTSSPSMDISKASNFERFVFDLMDRDPQEINTLWAEVAAGKGFDLQFALEKVGGKYGFTSGKSTHADRLATIKQVYEQDQELIDPHTADGVKVAREVREEGETVVCLETALAAKFDATIHEAVGDVAIPRPAALEGLEKLPQRVRVVPNNAAAVKEIIRETLDK</sequence>
<keyword evidence="4 9" id="KW-0456">Lyase</keyword>
<evidence type="ECO:0000256" key="4">
    <source>
        <dbReference type="ARBA" id="ARBA00023239"/>
    </source>
</evidence>
<dbReference type="InterPro" id="IPR036052">
    <property type="entry name" value="TrpB-like_PALP_sf"/>
</dbReference>
<evidence type="ECO:0000313" key="10">
    <source>
        <dbReference type="Proteomes" id="UP000004473"/>
    </source>
</evidence>
<dbReference type="CDD" id="cd01560">
    <property type="entry name" value="Thr-synth_2"/>
    <property type="match status" value="1"/>
</dbReference>
<dbReference type="Proteomes" id="UP000004473">
    <property type="component" value="Unassembled WGS sequence"/>
</dbReference>
<name>I2NVD6_NEISI</name>
<dbReference type="PANTHER" id="PTHR42690">
    <property type="entry name" value="THREONINE SYNTHASE FAMILY MEMBER"/>
    <property type="match status" value="1"/>
</dbReference>
<dbReference type="InterPro" id="IPR004450">
    <property type="entry name" value="Thr_synthase-like"/>
</dbReference>
<dbReference type="InterPro" id="IPR037158">
    <property type="entry name" value="Thr_synth_N_sf"/>
</dbReference>
<dbReference type="EMBL" id="AJMT01000045">
    <property type="protein sequence ID" value="EIG29797.1"/>
    <property type="molecule type" value="Genomic_DNA"/>
</dbReference>
<evidence type="ECO:0000256" key="3">
    <source>
        <dbReference type="ARBA" id="ARBA00022898"/>
    </source>
</evidence>
<feature type="domain" description="Threonine synthase N-terminal" evidence="8">
    <location>
        <begin position="24"/>
        <end position="101"/>
    </location>
</feature>
<dbReference type="FunFam" id="3.40.50.1100:FF:000052">
    <property type="entry name" value="Threonine synthase"/>
    <property type="match status" value="1"/>
</dbReference>
<dbReference type="Pfam" id="PF00291">
    <property type="entry name" value="PALP"/>
    <property type="match status" value="1"/>
</dbReference>
<dbReference type="FunFam" id="3.90.1380.10:FF:000003">
    <property type="entry name" value="THR4p Threonine synthase"/>
    <property type="match status" value="1"/>
</dbReference>
<reference evidence="9 10" key="1">
    <citation type="submission" date="2012-04" db="EMBL/GenBank/DDBJ databases">
        <authorList>
            <person name="Harkins D.M."/>
            <person name="Madupu R."/>
            <person name="Durkin A.S."/>
            <person name="Torralba M."/>
            <person name="Methe B."/>
            <person name="Sutton G.G."/>
            <person name="Nelson K.E."/>
        </authorList>
    </citation>
    <scope>NUCLEOTIDE SEQUENCE [LARGE SCALE GENOMIC DNA]</scope>
    <source>
        <strain evidence="9 10">VK64</strain>
    </source>
</reference>
<dbReference type="Pfam" id="PF24857">
    <property type="entry name" value="THR4_C"/>
    <property type="match status" value="1"/>
</dbReference>
<dbReference type="PATRIC" id="fig|1095748.3.peg.630"/>
<dbReference type="GO" id="GO:0009088">
    <property type="term" value="P:threonine biosynthetic process"/>
    <property type="evidence" value="ECO:0007669"/>
    <property type="project" value="UniProtKB-UniRule"/>
</dbReference>
<dbReference type="SUPFAM" id="SSF53686">
    <property type="entry name" value="Tryptophan synthase beta subunit-like PLP-dependent enzymes"/>
    <property type="match status" value="1"/>
</dbReference>
<gene>
    <name evidence="9" type="primary">thrC</name>
    <name evidence="9" type="ORF">HMPREF1051_2103</name>
</gene>
<dbReference type="AlphaFoldDB" id="I2NVD6"/>
<dbReference type="Pfam" id="PF14821">
    <property type="entry name" value="Thr_synth_N"/>
    <property type="match status" value="1"/>
</dbReference>
<evidence type="ECO:0000259" key="8">
    <source>
        <dbReference type="Pfam" id="PF14821"/>
    </source>
</evidence>
<comment type="similarity">
    <text evidence="2">Belongs to the threonine synthase family.</text>
</comment>